<feature type="region of interest" description="Disordered" evidence="1">
    <location>
        <begin position="128"/>
        <end position="171"/>
    </location>
</feature>
<sequence>MFINVLYKDAPELSHIRRLSSEPDLSQEKILLVNPNCPVRIMLEYIRKKCRLGSFTQFDLCDESGVLLGLFNLPTYSYATAQFEHKKAYYVIVVRTETDKRLSVLPQLNHENRLYEDLKNRVKRFLATGEVSPQSTPPTAPTAKVGPTAKSASAGKAVPNAKMVPSAGKKK</sequence>
<dbReference type="PANTHER" id="PTHR33887:SF4">
    <property type="entry name" value="AB2-183"/>
    <property type="match status" value="1"/>
</dbReference>
<proteinExistence type="predicted"/>
<dbReference type="InterPro" id="IPR039471">
    <property type="entry name" value="CXorf65-like"/>
</dbReference>
<dbReference type="PANTHER" id="PTHR33887">
    <property type="entry name" value="PB1 DOMAIN-CONTAINING PROTEIN"/>
    <property type="match status" value="1"/>
</dbReference>
<accession>A0ABN8BEB2</accession>
<dbReference type="Pfam" id="PF15874">
    <property type="entry name" value="Il2rg"/>
    <property type="match status" value="1"/>
</dbReference>
<evidence type="ECO:0000313" key="2">
    <source>
        <dbReference type="EMBL" id="CAH0405578.1"/>
    </source>
</evidence>
<reference evidence="2" key="1">
    <citation type="submission" date="2021-12" db="EMBL/GenBank/DDBJ databases">
        <authorList>
            <person name="King R."/>
        </authorList>
    </citation>
    <scope>NUCLEOTIDE SEQUENCE</scope>
</reference>
<keyword evidence="3" id="KW-1185">Reference proteome</keyword>
<gene>
    <name evidence="2" type="ORF">CHILSU_LOCUS8940</name>
</gene>
<dbReference type="Proteomes" id="UP001153292">
    <property type="component" value="Chromosome 4"/>
</dbReference>
<name>A0ABN8BEB2_CHISP</name>
<protein>
    <submittedName>
        <fullName evidence="2">Uncharacterized protein</fullName>
    </submittedName>
</protein>
<organism evidence="2 3">
    <name type="scientific">Chilo suppressalis</name>
    <name type="common">Asiatic rice borer moth</name>
    <dbReference type="NCBI Taxonomy" id="168631"/>
    <lineage>
        <taxon>Eukaryota</taxon>
        <taxon>Metazoa</taxon>
        <taxon>Ecdysozoa</taxon>
        <taxon>Arthropoda</taxon>
        <taxon>Hexapoda</taxon>
        <taxon>Insecta</taxon>
        <taxon>Pterygota</taxon>
        <taxon>Neoptera</taxon>
        <taxon>Endopterygota</taxon>
        <taxon>Lepidoptera</taxon>
        <taxon>Glossata</taxon>
        <taxon>Ditrysia</taxon>
        <taxon>Pyraloidea</taxon>
        <taxon>Crambidae</taxon>
        <taxon>Crambinae</taxon>
        <taxon>Chilo</taxon>
    </lineage>
</organism>
<evidence type="ECO:0000256" key="1">
    <source>
        <dbReference type="SAM" id="MobiDB-lite"/>
    </source>
</evidence>
<dbReference type="EMBL" id="OU963897">
    <property type="protein sequence ID" value="CAH0405578.1"/>
    <property type="molecule type" value="Genomic_DNA"/>
</dbReference>
<evidence type="ECO:0000313" key="3">
    <source>
        <dbReference type="Proteomes" id="UP001153292"/>
    </source>
</evidence>